<sequence length="105" mass="11543">MKSKPVTVVRIYALEGKANSGEIVDMLRNEQAISGVSVFRAIEGYGEDREMHTTSLLALSVDLPVVVEFYDEPEKAENAIIALRSRFDLPHIVTWPAAAPISVDS</sequence>
<dbReference type="InterPro" id="IPR003793">
    <property type="entry name" value="UPF0166"/>
</dbReference>
<dbReference type="InterPro" id="IPR011322">
    <property type="entry name" value="N-reg_PII-like_a/b"/>
</dbReference>
<keyword evidence="3" id="KW-1185">Reference proteome</keyword>
<evidence type="ECO:0000313" key="2">
    <source>
        <dbReference type="EMBL" id="CCE22716.1"/>
    </source>
</evidence>
<dbReference type="PATRIC" id="fig|271065.3.peg.1046"/>
<dbReference type="InterPro" id="IPR015867">
    <property type="entry name" value="N-reg_PII/ATP_PRibTrfase_C"/>
</dbReference>
<organism evidence="2 3">
    <name type="scientific">Methylotuvimicrobium alcaliphilum (strain DSM 19304 / NCIMB 14124 / VKM B-2133 / 20Z)</name>
    <name type="common">Methylomicrobium alcaliphilum</name>
    <dbReference type="NCBI Taxonomy" id="1091494"/>
    <lineage>
        <taxon>Bacteria</taxon>
        <taxon>Pseudomonadati</taxon>
        <taxon>Pseudomonadota</taxon>
        <taxon>Gammaproteobacteria</taxon>
        <taxon>Methylococcales</taxon>
        <taxon>Methylococcaceae</taxon>
        <taxon>Methylotuvimicrobium</taxon>
    </lineage>
</organism>
<name>G4ST06_META2</name>
<dbReference type="EMBL" id="FO082060">
    <property type="protein sequence ID" value="CCE22716.1"/>
    <property type="molecule type" value="Genomic_DNA"/>
</dbReference>
<proteinExistence type="inferred from homology"/>
<accession>G4ST06</accession>
<evidence type="ECO:0000256" key="1">
    <source>
        <dbReference type="ARBA" id="ARBA00010554"/>
    </source>
</evidence>
<dbReference type="RefSeq" id="WP_014147515.1">
    <property type="nucleotide sequence ID" value="NC_016112.1"/>
</dbReference>
<dbReference type="AlphaFoldDB" id="G4ST06"/>
<dbReference type="PANTHER" id="PTHR35983:SF1">
    <property type="entry name" value="UPF0166 PROTEIN TM_0021"/>
    <property type="match status" value="1"/>
</dbReference>
<evidence type="ECO:0000313" key="3">
    <source>
        <dbReference type="Proteomes" id="UP000008315"/>
    </source>
</evidence>
<protein>
    <submittedName>
        <fullName evidence="2">Uncharacterized protein</fullName>
    </submittedName>
</protein>
<dbReference type="KEGG" id="mah:MEALZ_1022"/>
<dbReference type="PANTHER" id="PTHR35983">
    <property type="entry name" value="UPF0166 PROTEIN TM_0021"/>
    <property type="match status" value="1"/>
</dbReference>
<dbReference type="STRING" id="1091494.MEALZ_1022"/>
<gene>
    <name evidence="2" type="ordered locus">MEALZ_1022</name>
</gene>
<dbReference type="HOGENOM" id="CLU_146749_1_0_6"/>
<reference evidence="3" key="1">
    <citation type="journal article" date="2012" name="J. Bacteriol.">
        <title>Genome sequence of the haloalkaliphilic methanotrophic bacterium Methylomicrobium alcaliphilum 20Z.</title>
        <authorList>
            <person name="Vuilleumier S."/>
            <person name="Khmelenina V.N."/>
            <person name="Bringel F."/>
            <person name="Reshetnikov A.S."/>
            <person name="Lajus A."/>
            <person name="Mangenot S."/>
            <person name="Rouy Z."/>
            <person name="Op den Camp H.J."/>
            <person name="Jetten M.S."/>
            <person name="Dispirito A.A."/>
            <person name="Dunfield P."/>
            <person name="Klotz M.G."/>
            <person name="Semrau J.D."/>
            <person name="Stein L.Y."/>
            <person name="Barbe V."/>
            <person name="Medigue C."/>
            <person name="Trotsenko Y.A."/>
            <person name="Kalyuzhnaya M.G."/>
        </authorList>
    </citation>
    <scope>NUCLEOTIDE SEQUENCE [LARGE SCALE GENOMIC DNA]</scope>
    <source>
        <strain evidence="3">DSM 19304 / NCIMB 14124 / VKM B-2133 / 20Z</strain>
    </source>
</reference>
<dbReference type="Gene3D" id="3.30.70.120">
    <property type="match status" value="1"/>
</dbReference>
<dbReference type="Pfam" id="PF02641">
    <property type="entry name" value="DUF190"/>
    <property type="match status" value="1"/>
</dbReference>
<comment type="similarity">
    <text evidence="1">Belongs to the UPF0166 family.</text>
</comment>
<dbReference type="SUPFAM" id="SSF54913">
    <property type="entry name" value="GlnB-like"/>
    <property type="match status" value="1"/>
</dbReference>
<dbReference type="Proteomes" id="UP000008315">
    <property type="component" value="Chromosome"/>
</dbReference>